<feature type="transmembrane region" description="Helical" evidence="1">
    <location>
        <begin position="51"/>
        <end position="73"/>
    </location>
</feature>
<sequence>MLGKYFLKSLLSNKAIWGWGVGFMAFWLFMGAFVFGFNYTSRIQSLDYASVWFSLIGLISGSIIATSISYSVYYGNASLAYSFRYTKLKPSSYILNLTASTAVVASLIGSFIIMFTALMFGYKTGYSVLPVLPLQSIGIFFLSGMFMFLLSVVLIIFSNNHVGLKNITFVVFIPQILSYLFGFSELGINLPSYVVYASPFSDIPRLLFMSYYGEASKLNLTNGTGPIMNPYILLLCLALWIGMLFVLSIILVRRIKPVSIEEGRQV</sequence>
<dbReference type="Proteomes" id="UP001451606">
    <property type="component" value="Chromosome"/>
</dbReference>
<feature type="transmembrane region" description="Helical" evidence="1">
    <location>
        <begin position="163"/>
        <end position="181"/>
    </location>
</feature>
<keyword evidence="1" id="KW-1133">Transmembrane helix</keyword>
<evidence type="ECO:0000313" key="2">
    <source>
        <dbReference type="EMBL" id="WYX99821.1"/>
    </source>
</evidence>
<organism evidence="2 3">
    <name type="scientific">Oxyplasma meridianum</name>
    <dbReference type="NCBI Taxonomy" id="3073602"/>
    <lineage>
        <taxon>Archaea</taxon>
        <taxon>Methanobacteriati</taxon>
        <taxon>Thermoplasmatota</taxon>
        <taxon>Thermoplasmata</taxon>
        <taxon>Thermoplasmatales</taxon>
        <taxon>Thermoplasmataceae</taxon>
        <taxon>Oxyplasma</taxon>
    </lineage>
</organism>
<feature type="transmembrane region" description="Helical" evidence="1">
    <location>
        <begin position="16"/>
        <end position="39"/>
    </location>
</feature>
<evidence type="ECO:0008006" key="4">
    <source>
        <dbReference type="Google" id="ProtNLM"/>
    </source>
</evidence>
<name>A0AAX4NG64_9ARCH</name>
<accession>A0AAX4NG64</accession>
<dbReference type="AlphaFoldDB" id="A0AAX4NG64"/>
<keyword evidence="1" id="KW-0812">Transmembrane</keyword>
<proteinExistence type="predicted"/>
<feature type="transmembrane region" description="Helical" evidence="1">
    <location>
        <begin position="232"/>
        <end position="252"/>
    </location>
</feature>
<dbReference type="KEGG" id="omr:OXIME_000365"/>
<keyword evidence="1" id="KW-0472">Membrane</keyword>
<dbReference type="RefSeq" id="WP_393971781.1">
    <property type="nucleotide sequence ID" value="NZ_CP133772.1"/>
</dbReference>
<gene>
    <name evidence="2" type="ORF">OXIME_000365</name>
</gene>
<keyword evidence="3" id="KW-1185">Reference proteome</keyword>
<feature type="transmembrane region" description="Helical" evidence="1">
    <location>
        <begin position="132"/>
        <end position="157"/>
    </location>
</feature>
<dbReference type="EMBL" id="CP133772">
    <property type="protein sequence ID" value="WYX99821.1"/>
    <property type="molecule type" value="Genomic_DNA"/>
</dbReference>
<protein>
    <recommendedName>
        <fullName evidence="4">ABC-2 type transporter domain-containing protein</fullName>
    </recommendedName>
</protein>
<feature type="transmembrane region" description="Helical" evidence="1">
    <location>
        <begin position="93"/>
        <end position="120"/>
    </location>
</feature>
<reference evidence="2 3" key="1">
    <citation type="submission" date="2023-09" db="EMBL/GenBank/DDBJ databases">
        <authorList>
            <person name="Golyshina O.V."/>
            <person name="Lunev E.A."/>
            <person name="Bargiela R."/>
            <person name="Gaines M.C."/>
            <person name="Daum B."/>
            <person name="Bale N.J."/>
            <person name="Koenen M."/>
            <person name="Sinninghe Damst J.S."/>
            <person name="Yakimov M."/>
            <person name="Golyshin P.N."/>
        </authorList>
    </citation>
    <scope>NUCLEOTIDE SEQUENCE [LARGE SCALE GENOMIC DNA]</scope>
    <source>
        <strain evidence="2 3">M1</strain>
    </source>
</reference>
<evidence type="ECO:0000313" key="3">
    <source>
        <dbReference type="Proteomes" id="UP001451606"/>
    </source>
</evidence>
<evidence type="ECO:0000256" key="1">
    <source>
        <dbReference type="SAM" id="Phobius"/>
    </source>
</evidence>
<dbReference type="GeneID" id="95967089"/>